<evidence type="ECO:0000313" key="3">
    <source>
        <dbReference type="Proteomes" id="UP000185124"/>
    </source>
</evidence>
<keyword evidence="3" id="KW-1185">Reference proteome</keyword>
<protein>
    <submittedName>
        <fullName evidence="2">Uncharacterized protein</fullName>
    </submittedName>
</protein>
<evidence type="ECO:0000313" key="2">
    <source>
        <dbReference type="EMBL" id="SIM77068.1"/>
    </source>
</evidence>
<proteinExistence type="predicted"/>
<name>A0A1N5VVU5_9ACTN</name>
<dbReference type="OrthoDB" id="5120608at2"/>
<dbReference type="EMBL" id="FSQT01000001">
    <property type="protein sequence ID" value="SIM77068.1"/>
    <property type="molecule type" value="Genomic_DNA"/>
</dbReference>
<dbReference type="Proteomes" id="UP000185124">
    <property type="component" value="Unassembled WGS sequence"/>
</dbReference>
<dbReference type="RefSeq" id="WP_074310561.1">
    <property type="nucleotide sequence ID" value="NZ_FSQT01000001.1"/>
</dbReference>
<dbReference type="AlphaFoldDB" id="A0A1N5VVU5"/>
<gene>
    <name evidence="2" type="ORF">SAMN04489832_1917</name>
</gene>
<feature type="region of interest" description="Disordered" evidence="1">
    <location>
        <begin position="152"/>
        <end position="186"/>
    </location>
</feature>
<organism evidence="2 3">
    <name type="scientific">Micromonospora cremea</name>
    <dbReference type="NCBI Taxonomy" id="709881"/>
    <lineage>
        <taxon>Bacteria</taxon>
        <taxon>Bacillati</taxon>
        <taxon>Actinomycetota</taxon>
        <taxon>Actinomycetes</taxon>
        <taxon>Micromonosporales</taxon>
        <taxon>Micromonosporaceae</taxon>
        <taxon>Micromonospora</taxon>
    </lineage>
</organism>
<reference evidence="3" key="1">
    <citation type="submission" date="2016-12" db="EMBL/GenBank/DDBJ databases">
        <authorList>
            <person name="Varghese N."/>
            <person name="Submissions S."/>
        </authorList>
    </citation>
    <scope>NUCLEOTIDE SEQUENCE [LARGE SCALE GENOMIC DNA]</scope>
    <source>
        <strain evidence="3">DSM 45599</strain>
    </source>
</reference>
<evidence type="ECO:0000256" key="1">
    <source>
        <dbReference type="SAM" id="MobiDB-lite"/>
    </source>
</evidence>
<sequence length="186" mass="20023">MTCAPNTFSRAVCRYYGARLAFTRRWLQDPNADHRDLLIFECYPWHSKALTAPLRPPSEVIEEFVWQPIAELPVRDVFAFGRPWDAIAQALELPLTGRLGSGGRDYGSKVPSRAVRTYGLPSGQRLVVEWHPGSAGPPSAKETALLREALIGGGTASDGSGPPPPRPRTGAVAEPVVAGSIANVAP</sequence>
<accession>A0A1N5VVU5</accession>